<dbReference type="EMBL" id="QTUJ01000001">
    <property type="protein sequence ID" value="REF71777.1"/>
    <property type="molecule type" value="Genomic_DNA"/>
</dbReference>
<dbReference type="Proteomes" id="UP000256941">
    <property type="component" value="Unassembled WGS sequence"/>
</dbReference>
<feature type="region of interest" description="Disordered" evidence="1">
    <location>
        <begin position="163"/>
        <end position="237"/>
    </location>
</feature>
<dbReference type="RefSeq" id="WP_244294840.1">
    <property type="nucleotide sequence ID" value="NZ_CP038196.1"/>
</dbReference>
<feature type="transmembrane region" description="Helical" evidence="2">
    <location>
        <begin position="96"/>
        <end position="114"/>
    </location>
</feature>
<accession>A0A3D9XMU2</accession>
<proteinExistence type="predicted"/>
<feature type="transmembrane region" description="Helical" evidence="2">
    <location>
        <begin position="134"/>
        <end position="157"/>
    </location>
</feature>
<evidence type="ECO:0000256" key="2">
    <source>
        <dbReference type="SAM" id="Phobius"/>
    </source>
</evidence>
<keyword evidence="2" id="KW-0472">Membrane</keyword>
<protein>
    <submittedName>
        <fullName evidence="3">Uncharacterized protein</fullName>
    </submittedName>
</protein>
<keyword evidence="2" id="KW-1133">Transmembrane helix</keyword>
<comment type="caution">
    <text evidence="3">The sequence shown here is derived from an EMBL/GenBank/DDBJ whole genome shotgun (WGS) entry which is preliminary data.</text>
</comment>
<evidence type="ECO:0000313" key="3">
    <source>
        <dbReference type="EMBL" id="REF71777.1"/>
    </source>
</evidence>
<keyword evidence="2" id="KW-0812">Transmembrane</keyword>
<organism evidence="3 4">
    <name type="scientific">Paracoccus versutus</name>
    <name type="common">Thiobacillus versutus</name>
    <dbReference type="NCBI Taxonomy" id="34007"/>
    <lineage>
        <taxon>Bacteria</taxon>
        <taxon>Pseudomonadati</taxon>
        <taxon>Pseudomonadota</taxon>
        <taxon>Alphaproteobacteria</taxon>
        <taxon>Rhodobacterales</taxon>
        <taxon>Paracoccaceae</taxon>
        <taxon>Paracoccus</taxon>
    </lineage>
</organism>
<evidence type="ECO:0000256" key="1">
    <source>
        <dbReference type="SAM" id="MobiDB-lite"/>
    </source>
</evidence>
<gene>
    <name evidence="3" type="ORF">BDD41_0234</name>
</gene>
<sequence length="237" mass="24561">MARPIPMARFTLAWPLAGAGAALLSIPVLAALSAGRGLPPWMPLNATTHALHGAEAARTTALDLAHTGLGTAIHVASCFFWAGVAVLLVRRAARGGPWLAWLAGLATAAMAGLIDYGLLPARLRPGWGLVLPPWAVLAGLAALGVGLSLGLLAAWAIGRRAPGTSPAPDRYPPVPGAAEPPQAPVSAVERLRHPAPHVLDQRQQRMDPAGAVTEDPNRQGDGNKQPGVPHPDERPDR</sequence>
<evidence type="ECO:0000313" key="4">
    <source>
        <dbReference type="Proteomes" id="UP000256941"/>
    </source>
</evidence>
<feature type="transmembrane region" description="Helical" evidence="2">
    <location>
        <begin position="69"/>
        <end position="89"/>
    </location>
</feature>
<reference evidence="3 4" key="1">
    <citation type="submission" date="2018-08" db="EMBL/GenBank/DDBJ databases">
        <title>Genomic Encyclopedia of Archaeal and Bacterial Type Strains, Phase II (KMG-II): from individual species to whole genera.</title>
        <authorList>
            <person name="Goeker M."/>
        </authorList>
    </citation>
    <scope>NUCLEOTIDE SEQUENCE [LARGE SCALE GENOMIC DNA]</scope>
    <source>
        <strain evidence="3 4">DSM 17099</strain>
    </source>
</reference>
<dbReference type="AlphaFoldDB" id="A0A3D9XMU2"/>
<name>A0A3D9XMU2_PARVE</name>